<dbReference type="Proteomes" id="UP001212170">
    <property type="component" value="Unassembled WGS sequence"/>
</dbReference>
<protein>
    <submittedName>
        <fullName evidence="1">Uncharacterized protein</fullName>
    </submittedName>
</protein>
<proteinExistence type="predicted"/>
<sequence>MRKFDLEAFEKHKKDNNTYCRYITKNTNGDTIEIFLTEHKDSYQQTIIYLNTPIKQRFMYHKKTLTLIKEIESFYDCIIGFQREYDDEQELIKEINNDEPYKFSWQDLVNKMKNEYQIDLMDEKEQIKNNTQVTFLSRNSQTMKYSISMPCEFTPHGVIEEKFEIDAITGNTIYHIGNKRNKHSDLL</sequence>
<evidence type="ECO:0000313" key="2">
    <source>
        <dbReference type="Proteomes" id="UP001212170"/>
    </source>
</evidence>
<name>A0ABT4WBY1_9FLAO</name>
<evidence type="ECO:0000313" key="1">
    <source>
        <dbReference type="EMBL" id="MDA6070056.1"/>
    </source>
</evidence>
<organism evidence="1 2">
    <name type="scientific">Flavobacterium azizsancarii</name>
    <dbReference type="NCBI Taxonomy" id="2961580"/>
    <lineage>
        <taxon>Bacteria</taxon>
        <taxon>Pseudomonadati</taxon>
        <taxon>Bacteroidota</taxon>
        <taxon>Flavobacteriia</taxon>
        <taxon>Flavobacteriales</taxon>
        <taxon>Flavobacteriaceae</taxon>
        <taxon>Flavobacterium</taxon>
    </lineage>
</organism>
<gene>
    <name evidence="1" type="ORF">NJT12_10545</name>
</gene>
<accession>A0ABT4WBY1</accession>
<comment type="caution">
    <text evidence="1">The sequence shown here is derived from an EMBL/GenBank/DDBJ whole genome shotgun (WGS) entry which is preliminary data.</text>
</comment>
<keyword evidence="2" id="KW-1185">Reference proteome</keyword>
<dbReference type="EMBL" id="JAMZNK010000013">
    <property type="protein sequence ID" value="MDA6070056.1"/>
    <property type="molecule type" value="Genomic_DNA"/>
</dbReference>
<dbReference type="RefSeq" id="WP_271335866.1">
    <property type="nucleotide sequence ID" value="NZ_JAMZNK010000013.1"/>
</dbReference>
<reference evidence="1 2" key="1">
    <citation type="journal article" date="2023" name="Chemosphere">
        <title>Whole genome analysis of Flavobacterium aziz-sancarii sp. nov., isolated from Ardley Island (Antarctica), revealed a rich resistome and bioremediation potential.</title>
        <authorList>
            <person name="Otur C."/>
            <person name="Okay S."/>
            <person name="Kurt-Kizildogan A."/>
        </authorList>
    </citation>
    <scope>NUCLEOTIDE SEQUENCE [LARGE SCALE GENOMIC DNA]</scope>
    <source>
        <strain evidence="1 2">AC</strain>
    </source>
</reference>